<gene>
    <name evidence="1" type="ORF">SteCoe_24434</name>
</gene>
<protein>
    <submittedName>
        <fullName evidence="1">Uncharacterized protein</fullName>
    </submittedName>
</protein>
<name>A0A1R2BHJ3_9CILI</name>
<keyword evidence="2" id="KW-1185">Reference proteome</keyword>
<evidence type="ECO:0000313" key="2">
    <source>
        <dbReference type="Proteomes" id="UP000187209"/>
    </source>
</evidence>
<accession>A0A1R2BHJ3</accession>
<dbReference type="Proteomes" id="UP000187209">
    <property type="component" value="Unassembled WGS sequence"/>
</dbReference>
<comment type="caution">
    <text evidence="1">The sequence shown here is derived from an EMBL/GenBank/DDBJ whole genome shotgun (WGS) entry which is preliminary data.</text>
</comment>
<sequence>MHNNYENLQMIISDFGPEVELSPSTSHNSFLVEIDFNQDISDSLRKEINMRYLRSKTNKNYKFPRVNAKSTKLRISKNFQDSNVLRSYQYFGENKKNRSLSPYESNLNKIFKSTSPTKINLTMSSKTPIPISISSKMKYSSKLPKIIKSSLDQKKTPRIYNYITKRNKIQ</sequence>
<dbReference type="EMBL" id="MPUH01000642">
    <property type="protein sequence ID" value="OMJ76253.1"/>
    <property type="molecule type" value="Genomic_DNA"/>
</dbReference>
<dbReference type="AlphaFoldDB" id="A0A1R2BHJ3"/>
<evidence type="ECO:0000313" key="1">
    <source>
        <dbReference type="EMBL" id="OMJ76253.1"/>
    </source>
</evidence>
<reference evidence="1 2" key="1">
    <citation type="submission" date="2016-11" db="EMBL/GenBank/DDBJ databases">
        <title>The macronuclear genome of Stentor coeruleus: a giant cell with tiny introns.</title>
        <authorList>
            <person name="Slabodnick M."/>
            <person name="Ruby J.G."/>
            <person name="Reiff S.B."/>
            <person name="Swart E.C."/>
            <person name="Gosai S."/>
            <person name="Prabakaran S."/>
            <person name="Witkowska E."/>
            <person name="Larue G.E."/>
            <person name="Fisher S."/>
            <person name="Freeman R.M."/>
            <person name="Gunawardena J."/>
            <person name="Chu W."/>
            <person name="Stover N.A."/>
            <person name="Gregory B.D."/>
            <person name="Nowacki M."/>
            <person name="Derisi J."/>
            <person name="Roy S.W."/>
            <person name="Marshall W.F."/>
            <person name="Sood P."/>
        </authorList>
    </citation>
    <scope>NUCLEOTIDE SEQUENCE [LARGE SCALE GENOMIC DNA]</scope>
    <source>
        <strain evidence="1">WM001</strain>
    </source>
</reference>
<organism evidence="1 2">
    <name type="scientific">Stentor coeruleus</name>
    <dbReference type="NCBI Taxonomy" id="5963"/>
    <lineage>
        <taxon>Eukaryota</taxon>
        <taxon>Sar</taxon>
        <taxon>Alveolata</taxon>
        <taxon>Ciliophora</taxon>
        <taxon>Postciliodesmatophora</taxon>
        <taxon>Heterotrichea</taxon>
        <taxon>Heterotrichida</taxon>
        <taxon>Stentoridae</taxon>
        <taxon>Stentor</taxon>
    </lineage>
</organism>
<proteinExistence type="predicted"/>